<dbReference type="PATRIC" id="fig|271065.3.peg.4188"/>
<protein>
    <recommendedName>
        <fullName evidence="3">DUF1902 domain-containing protein</fullName>
    </recommendedName>
</protein>
<dbReference type="InterPro" id="IPR035069">
    <property type="entry name" value="TTHA1013/TTHA0281-like"/>
</dbReference>
<evidence type="ECO:0008006" key="3">
    <source>
        <dbReference type="Google" id="ProtNLM"/>
    </source>
</evidence>
<proteinExistence type="predicted"/>
<gene>
    <name evidence="1" type="ordered locus">MEALZ_4051</name>
</gene>
<name>G4T1F3_META2</name>
<dbReference type="EMBL" id="FO082060">
    <property type="protein sequence ID" value="CCE25706.1"/>
    <property type="molecule type" value="Genomic_DNA"/>
</dbReference>
<evidence type="ECO:0000313" key="1">
    <source>
        <dbReference type="EMBL" id="CCE25706.1"/>
    </source>
</evidence>
<accession>G4T1F3</accession>
<dbReference type="HOGENOM" id="CLU_168241_0_0_6"/>
<reference evidence="2" key="1">
    <citation type="journal article" date="2012" name="J. Bacteriol.">
        <title>Genome sequence of the haloalkaliphilic methanotrophic bacterium Methylomicrobium alcaliphilum 20Z.</title>
        <authorList>
            <person name="Vuilleumier S."/>
            <person name="Khmelenina V.N."/>
            <person name="Bringel F."/>
            <person name="Reshetnikov A.S."/>
            <person name="Lajus A."/>
            <person name="Mangenot S."/>
            <person name="Rouy Z."/>
            <person name="Op den Camp H.J."/>
            <person name="Jetten M.S."/>
            <person name="Dispirito A.A."/>
            <person name="Dunfield P."/>
            <person name="Klotz M.G."/>
            <person name="Semrau J.D."/>
            <person name="Stein L.Y."/>
            <person name="Barbe V."/>
            <person name="Medigue C."/>
            <person name="Trotsenko Y.A."/>
            <person name="Kalyuzhnaya M.G."/>
        </authorList>
    </citation>
    <scope>NUCLEOTIDE SEQUENCE [LARGE SCALE GENOMIC DNA]</scope>
    <source>
        <strain evidence="2">DSM 19304 / NCIMB 14124 / VKM B-2133 / 20Z</strain>
    </source>
</reference>
<dbReference type="KEGG" id="mah:MEALZ_4051"/>
<dbReference type="STRING" id="1091494.MEALZ_4051"/>
<dbReference type="Proteomes" id="UP000008315">
    <property type="component" value="Chromosome"/>
</dbReference>
<dbReference type="AlphaFoldDB" id="G4T1F3"/>
<organism evidence="1 2">
    <name type="scientific">Methylotuvimicrobium alcaliphilum (strain DSM 19304 / NCIMB 14124 / VKM B-2133 / 20Z)</name>
    <name type="common">Methylomicrobium alcaliphilum</name>
    <dbReference type="NCBI Taxonomy" id="1091494"/>
    <lineage>
        <taxon>Bacteria</taxon>
        <taxon>Pseudomonadati</taxon>
        <taxon>Pseudomonadota</taxon>
        <taxon>Gammaproteobacteria</taxon>
        <taxon>Methylococcales</taxon>
        <taxon>Methylococcaceae</taxon>
        <taxon>Methylotuvimicrobium</taxon>
    </lineage>
</organism>
<sequence length="117" mass="13664">MYNKIRDKQKRCAMNPEQLIMKCYAEQEGDCWVAVCLNFNLAAQGDTYEEAKTKLESMIREYVHDALIGDDKPYAAQLLSRSAPLSLWLRYQIIRLKIALYHTHQKIFDETLPLRPA</sequence>
<dbReference type="SUPFAM" id="SSF143100">
    <property type="entry name" value="TTHA1013/TTHA0281-like"/>
    <property type="match status" value="1"/>
</dbReference>
<evidence type="ECO:0000313" key="2">
    <source>
        <dbReference type="Proteomes" id="UP000008315"/>
    </source>
</evidence>
<keyword evidence="2" id="KW-1185">Reference proteome</keyword>